<keyword evidence="2" id="KW-1185">Reference proteome</keyword>
<evidence type="ECO:0000313" key="2">
    <source>
        <dbReference type="Proteomes" id="UP000092460"/>
    </source>
</evidence>
<dbReference type="VEuPathDB" id="VectorBase:GPPI018502"/>
<dbReference type="EMBL" id="JXJN01008300">
    <property type="status" value="NOT_ANNOTATED_CDS"/>
    <property type="molecule type" value="Genomic_DNA"/>
</dbReference>
<sequence>MYSASLTPPLPPSLTSQHQQEQHHHSVLVCATYPLYALYIEYAISCGHIKSIMLSLGMPAINLRSDYKHPEEYKKTALLMVTPGESFLPDEKQAEVLPLNREQPPSHLLSLFTLVPRCSEGFTPNKLFRLLWDTDTSCYFTHIKSVISVLLLLPLPLTLSTLELTMDYFSHWWGRPCADRYRLLDLSEFHLPNIPPHDFEDNSSGEQLVNIADFDSNELLVASQLRADNLEQAVGHIRDFV</sequence>
<evidence type="ECO:0000313" key="1">
    <source>
        <dbReference type="EnsemblMetazoa" id="GPPI018502-PA"/>
    </source>
</evidence>
<accession>A0A1B0B4G4</accession>
<reference evidence="2" key="1">
    <citation type="submission" date="2015-01" db="EMBL/GenBank/DDBJ databases">
        <authorList>
            <person name="Aksoy S."/>
            <person name="Warren W."/>
            <person name="Wilson R.K."/>
        </authorList>
    </citation>
    <scope>NUCLEOTIDE SEQUENCE [LARGE SCALE GENOMIC DNA]</scope>
    <source>
        <strain evidence="2">IAEA</strain>
    </source>
</reference>
<reference evidence="1" key="2">
    <citation type="submission" date="2020-05" db="UniProtKB">
        <authorList>
            <consortium name="EnsemblMetazoa"/>
        </authorList>
    </citation>
    <scope>IDENTIFICATION</scope>
    <source>
        <strain evidence="1">IAEA</strain>
    </source>
</reference>
<proteinExistence type="predicted"/>
<dbReference type="Proteomes" id="UP000092460">
    <property type="component" value="Unassembled WGS sequence"/>
</dbReference>
<organism evidence="1 2">
    <name type="scientific">Glossina palpalis gambiensis</name>
    <dbReference type="NCBI Taxonomy" id="67801"/>
    <lineage>
        <taxon>Eukaryota</taxon>
        <taxon>Metazoa</taxon>
        <taxon>Ecdysozoa</taxon>
        <taxon>Arthropoda</taxon>
        <taxon>Hexapoda</taxon>
        <taxon>Insecta</taxon>
        <taxon>Pterygota</taxon>
        <taxon>Neoptera</taxon>
        <taxon>Endopterygota</taxon>
        <taxon>Diptera</taxon>
        <taxon>Brachycera</taxon>
        <taxon>Muscomorpha</taxon>
        <taxon>Hippoboscoidea</taxon>
        <taxon>Glossinidae</taxon>
        <taxon>Glossina</taxon>
    </lineage>
</organism>
<dbReference type="EnsemblMetazoa" id="GPPI018502-RA">
    <property type="protein sequence ID" value="GPPI018502-PA"/>
    <property type="gene ID" value="GPPI018502"/>
</dbReference>
<name>A0A1B0B4G4_9MUSC</name>
<dbReference type="AlphaFoldDB" id="A0A1B0B4G4"/>
<protein>
    <submittedName>
        <fullName evidence="1">Uncharacterized protein</fullName>
    </submittedName>
</protein>